<dbReference type="GeneID" id="63145371"/>
<dbReference type="EMBL" id="NGJX01000001">
    <property type="protein sequence ID" value="RSU05738.1"/>
    <property type="molecule type" value="Genomic_DNA"/>
</dbReference>
<dbReference type="InterPro" id="IPR004843">
    <property type="entry name" value="Calcineurin-like_PHP"/>
</dbReference>
<dbReference type="Gene3D" id="3.60.21.10">
    <property type="match status" value="1"/>
</dbReference>
<organism evidence="2 3">
    <name type="scientific">Vagococcus fluvialis</name>
    <dbReference type="NCBI Taxonomy" id="2738"/>
    <lineage>
        <taxon>Bacteria</taxon>
        <taxon>Bacillati</taxon>
        <taxon>Bacillota</taxon>
        <taxon>Bacilli</taxon>
        <taxon>Lactobacillales</taxon>
        <taxon>Enterococcaceae</taxon>
        <taxon>Vagococcus</taxon>
    </lineage>
</organism>
<proteinExistence type="predicted"/>
<accession>A0A369B0B0</accession>
<protein>
    <submittedName>
        <fullName evidence="2">Metallophosphoesterase</fullName>
    </submittedName>
</protein>
<dbReference type="RefSeq" id="WP_114288671.1">
    <property type="nucleotide sequence ID" value="NZ_NGJX01000001.1"/>
</dbReference>
<evidence type="ECO:0000313" key="3">
    <source>
        <dbReference type="Proteomes" id="UP000288197"/>
    </source>
</evidence>
<dbReference type="Proteomes" id="UP000288197">
    <property type="component" value="Unassembled WGS sequence"/>
</dbReference>
<dbReference type="OrthoDB" id="113290at2"/>
<gene>
    <name evidence="2" type="ORF">CBF32_01705</name>
</gene>
<sequence>MGKLAIISDLHVDINKLAEPEINQLINVLKNNKVTHLHIAGDTANTTKKVIETVNQIETANIPMTFNFGNHELADIKEPRLMEEFLDERFLNLKTYPLTEKLVLIGVNGWYDYSFAIEEDHKKIVAAKNLFWYDRLIERGATDPEIMGIILIELKRLLDELKKENKEVIIATHFVPKREFVHYHTGEYERWNQINAFLGSDAFGDLIDGYDHVKQIVFGHTHRQFPDTLINGTIYTAKPFGYFYEWQLTREFMLSNHLMTSFNPLRVRKLLKGYEAEFESFKQMMLSTEFTNKLTFINY</sequence>
<reference evidence="2 3" key="1">
    <citation type="submission" date="2017-05" db="EMBL/GenBank/DDBJ databases">
        <title>Vagococcus spp. assemblies.</title>
        <authorList>
            <person name="Gulvik C.A."/>
        </authorList>
    </citation>
    <scope>NUCLEOTIDE SEQUENCE [LARGE SCALE GENOMIC DNA]</scope>
    <source>
        <strain evidence="2 3">NCFB 2497</strain>
    </source>
</reference>
<name>A0A369B0B0_9ENTE</name>
<keyword evidence="3" id="KW-1185">Reference proteome</keyword>
<dbReference type="SUPFAM" id="SSF56300">
    <property type="entry name" value="Metallo-dependent phosphatases"/>
    <property type="match status" value="1"/>
</dbReference>
<dbReference type="InterPro" id="IPR029052">
    <property type="entry name" value="Metallo-depent_PP-like"/>
</dbReference>
<dbReference type="NCBIfam" id="TIGR03729">
    <property type="entry name" value="acc_ester"/>
    <property type="match status" value="1"/>
</dbReference>
<dbReference type="PANTHER" id="PTHR36492:SF2">
    <property type="entry name" value="[ACYL-CARRIER-PROTEIN] PHOSPHODIESTERASE PPTH"/>
    <property type="match status" value="1"/>
</dbReference>
<evidence type="ECO:0000259" key="1">
    <source>
        <dbReference type="Pfam" id="PF00149"/>
    </source>
</evidence>
<dbReference type="AlphaFoldDB" id="A0A369B0B0"/>
<dbReference type="PANTHER" id="PTHR36492">
    <property type="match status" value="1"/>
</dbReference>
<evidence type="ECO:0000313" key="2">
    <source>
        <dbReference type="EMBL" id="RSU05738.1"/>
    </source>
</evidence>
<dbReference type="InterPro" id="IPR022302">
    <property type="entry name" value="Phosphoesterase_putative"/>
</dbReference>
<dbReference type="InterPro" id="IPR042281">
    <property type="entry name" value="GpdQ_beta-strand"/>
</dbReference>
<feature type="domain" description="Calcineurin-like phosphoesterase" evidence="1">
    <location>
        <begin position="3"/>
        <end position="223"/>
    </location>
</feature>
<comment type="caution">
    <text evidence="2">The sequence shown here is derived from an EMBL/GenBank/DDBJ whole genome shotgun (WGS) entry which is preliminary data.</text>
</comment>
<dbReference type="InterPro" id="IPR052963">
    <property type="entry name" value="Pantetheine_PDE"/>
</dbReference>
<dbReference type="Gene3D" id="3.30.750.180">
    <property type="entry name" value="GpdQ, beta-strand dimerisation domain"/>
    <property type="match status" value="1"/>
</dbReference>
<dbReference type="GO" id="GO:0016787">
    <property type="term" value="F:hydrolase activity"/>
    <property type="evidence" value="ECO:0007669"/>
    <property type="project" value="InterPro"/>
</dbReference>
<dbReference type="Pfam" id="PF00149">
    <property type="entry name" value="Metallophos"/>
    <property type="match status" value="1"/>
</dbReference>